<dbReference type="SMART" id="SM00530">
    <property type="entry name" value="HTH_XRE"/>
    <property type="match status" value="1"/>
</dbReference>
<dbReference type="OrthoDB" id="7790108at2"/>
<dbReference type="InterPro" id="IPR050807">
    <property type="entry name" value="TransReg_Diox_bact_type"/>
</dbReference>
<dbReference type="Gene3D" id="1.10.260.40">
    <property type="entry name" value="lambda repressor-like DNA-binding domains"/>
    <property type="match status" value="1"/>
</dbReference>
<evidence type="ECO:0000256" key="1">
    <source>
        <dbReference type="ARBA" id="ARBA00023125"/>
    </source>
</evidence>
<feature type="domain" description="HTH cro/C1-type" evidence="2">
    <location>
        <begin position="11"/>
        <end position="65"/>
    </location>
</feature>
<dbReference type="GO" id="GO:0003700">
    <property type="term" value="F:DNA-binding transcription factor activity"/>
    <property type="evidence" value="ECO:0007669"/>
    <property type="project" value="TreeGrafter"/>
</dbReference>
<dbReference type="Pfam" id="PF13560">
    <property type="entry name" value="HTH_31"/>
    <property type="match status" value="1"/>
</dbReference>
<keyword evidence="1" id="KW-0238">DNA-binding</keyword>
<dbReference type="PANTHER" id="PTHR46797">
    <property type="entry name" value="HTH-TYPE TRANSCRIPTIONAL REGULATOR"/>
    <property type="match status" value="1"/>
</dbReference>
<accession>A0A2R8BUN8</accession>
<name>A0A2R8BUN8_9RHOB</name>
<evidence type="ECO:0000313" key="4">
    <source>
        <dbReference type="Proteomes" id="UP000244912"/>
    </source>
</evidence>
<gene>
    <name evidence="3" type="primary">ramB</name>
    <name evidence="3" type="ORF">PAA8504_01690</name>
</gene>
<dbReference type="Proteomes" id="UP000244912">
    <property type="component" value="Unassembled WGS sequence"/>
</dbReference>
<organism evidence="3 4">
    <name type="scientific">Palleronia abyssalis</name>
    <dbReference type="NCBI Taxonomy" id="1501240"/>
    <lineage>
        <taxon>Bacteria</taxon>
        <taxon>Pseudomonadati</taxon>
        <taxon>Pseudomonadota</taxon>
        <taxon>Alphaproteobacteria</taxon>
        <taxon>Rhodobacterales</taxon>
        <taxon>Roseobacteraceae</taxon>
        <taxon>Palleronia</taxon>
    </lineage>
</organism>
<dbReference type="InterPro" id="IPR001387">
    <property type="entry name" value="Cro/C1-type_HTH"/>
</dbReference>
<dbReference type="GO" id="GO:0003677">
    <property type="term" value="F:DNA binding"/>
    <property type="evidence" value="ECO:0007669"/>
    <property type="project" value="UniProtKB-KW"/>
</dbReference>
<proteinExistence type="predicted"/>
<reference evidence="3 4" key="1">
    <citation type="submission" date="2018-03" db="EMBL/GenBank/DDBJ databases">
        <authorList>
            <person name="Keele B.F."/>
        </authorList>
    </citation>
    <scope>NUCLEOTIDE SEQUENCE [LARGE SCALE GENOMIC DNA]</scope>
    <source>
        <strain evidence="3 4">CECT 8504</strain>
    </source>
</reference>
<evidence type="ECO:0000313" key="3">
    <source>
        <dbReference type="EMBL" id="SPJ23871.1"/>
    </source>
</evidence>
<dbReference type="RefSeq" id="WP_146190468.1">
    <property type="nucleotide sequence ID" value="NZ_ONZF01000003.1"/>
</dbReference>
<protein>
    <submittedName>
        <fullName evidence="3">HTH-type transcriptional regulator RamB</fullName>
    </submittedName>
</protein>
<sequence>MASDRMIGARIRARRFDRGLSQADLAKAAGISASYLNLIEHDKRRIGGRVLAAVADALGTDPHRLSEGAGPRLIRALMAAAAATESDPPPEIDQIERLAADLPGWTALIAAQSDRIAALEARIAAMGDRMAHDPALSASVHDVLSMVTAIRSSAAILVEEELEADWQRRFHRNIDEDSRRLATSAQALAGYLTAGEGAAFDAVSPQEEVEAWCAERGFAISGDMPVEGDLSEGARALLGAVLARAGADASRLPDSALLRGLEDGVDPFALASGTGVDPGLVMRRIATLPRERLGRDVGLVECDGAGAILFRRPTAGFDLPRYGAPCALWPIFQALLVPHGPRHDVVRQFGRDARPAETWCSVALDHPAGYGGPLTARATMLILPGAAEDVPPTLGTTCRLCPRADCPARREAAIL</sequence>
<dbReference type="EMBL" id="ONZF01000003">
    <property type="protein sequence ID" value="SPJ23871.1"/>
    <property type="molecule type" value="Genomic_DNA"/>
</dbReference>
<keyword evidence="4" id="KW-1185">Reference proteome</keyword>
<dbReference type="PANTHER" id="PTHR46797:SF1">
    <property type="entry name" value="METHYLPHOSPHONATE SYNTHASE"/>
    <property type="match status" value="1"/>
</dbReference>
<dbReference type="AlphaFoldDB" id="A0A2R8BUN8"/>
<dbReference type="GO" id="GO:0005829">
    <property type="term" value="C:cytosol"/>
    <property type="evidence" value="ECO:0007669"/>
    <property type="project" value="TreeGrafter"/>
</dbReference>
<dbReference type="CDD" id="cd00093">
    <property type="entry name" value="HTH_XRE"/>
    <property type="match status" value="1"/>
</dbReference>
<dbReference type="PROSITE" id="PS50943">
    <property type="entry name" value="HTH_CROC1"/>
    <property type="match status" value="1"/>
</dbReference>
<evidence type="ECO:0000259" key="2">
    <source>
        <dbReference type="PROSITE" id="PS50943"/>
    </source>
</evidence>
<dbReference type="SUPFAM" id="SSF47413">
    <property type="entry name" value="lambda repressor-like DNA-binding domains"/>
    <property type="match status" value="1"/>
</dbReference>
<dbReference type="InterPro" id="IPR010982">
    <property type="entry name" value="Lambda_DNA-bd_dom_sf"/>
</dbReference>